<dbReference type="AlphaFoldDB" id="A0A1D3D444"/>
<sequence length="704" mass="75212">MWPHCGRRLLVVSSVGLLFAATAKGAPAEASKLGGPEASAVLSPLSAVELHSRAQDDVFDDPLDEEELREEEACGGQEAMSNVMTSELEKLRDPTSPWAKFLSKLTAIKDAKQVCTQSQTSEGLCSLPEAPEGGSSTALQLPCGGDDYMKLISNYVRTKNCILSLAVTQTLTQNWLGHAGSDGIFPQLIAKYEKALEYASLDSELYSLYQDSAQLLREVIQSAKDGIAAFHSPELKAVFLKRRKELTALLCALGRGAEADTGANVVVSDHMVVIRGNFEESEEEALTAFQSAVDTFGLYVQALLEDGGFLQRATDIHVTLHKFRLSKLSAMLTDIEPSTNEGDDALSLMRIIPGKHNKQSKHKTKEVSNKTQDAAAPAFLESAAQQGAVAAAAAVAAANLATPATAPQQQQALVGQSQSAALEAAPAPTSPSGNPPPHAEKGDHAGHPPAHGIVDGEHKGVPIRQKTITMAAHLRMFEMHGEELGYTADVSALSKTIKAGYTDITDKIFVVWAQFLPQAFVSTTFKFLSLLLPNPVVDIAEFYNSTMAEDGSVTEGFTGDLPVNHKLLAERFSVAVDEAYKDSWRRFFEVADDLGVDNDQSGSVAQQAPPVSALQVEVGAVKPHSFVSTEENDDFSVAIVSSSDGITPTDLDKYIDSEAIDKASVEALVRAMGTFGVLGWSLGSCVRLPECLGAGIFVVDRLVL</sequence>
<dbReference type="VEuPathDB" id="ToxoDB:LOC34617317"/>
<organism evidence="3 4">
    <name type="scientific">Cyclospora cayetanensis</name>
    <dbReference type="NCBI Taxonomy" id="88456"/>
    <lineage>
        <taxon>Eukaryota</taxon>
        <taxon>Sar</taxon>
        <taxon>Alveolata</taxon>
        <taxon>Apicomplexa</taxon>
        <taxon>Conoidasida</taxon>
        <taxon>Coccidia</taxon>
        <taxon>Eucoccidiorida</taxon>
        <taxon>Eimeriorina</taxon>
        <taxon>Eimeriidae</taxon>
        <taxon>Cyclospora</taxon>
    </lineage>
</organism>
<evidence type="ECO:0000313" key="4">
    <source>
        <dbReference type="Proteomes" id="UP000095192"/>
    </source>
</evidence>
<evidence type="ECO:0000256" key="2">
    <source>
        <dbReference type="SAM" id="SignalP"/>
    </source>
</evidence>
<reference evidence="3 4" key="1">
    <citation type="journal article" date="2016" name="BMC Genomics">
        <title>Comparative genomics reveals Cyclospora cayetanensis possesses coccidia-like metabolism and invasion components but unique surface antigens.</title>
        <authorList>
            <person name="Liu S."/>
            <person name="Wang L."/>
            <person name="Zheng H."/>
            <person name="Xu Z."/>
            <person name="Roellig D.M."/>
            <person name="Li N."/>
            <person name="Frace M.A."/>
            <person name="Tang K."/>
            <person name="Arrowood M.J."/>
            <person name="Moss D.M."/>
            <person name="Zhang L."/>
            <person name="Feng Y."/>
            <person name="Xiao L."/>
        </authorList>
    </citation>
    <scope>NUCLEOTIDE SEQUENCE [LARGE SCALE GENOMIC DNA]</scope>
    <source>
        <strain evidence="3 4">CHN_HEN01</strain>
    </source>
</reference>
<protein>
    <submittedName>
        <fullName evidence="3">Uncharacterized protein</fullName>
    </submittedName>
</protein>
<dbReference type="Proteomes" id="UP000095192">
    <property type="component" value="Unassembled WGS sequence"/>
</dbReference>
<evidence type="ECO:0000256" key="1">
    <source>
        <dbReference type="SAM" id="MobiDB-lite"/>
    </source>
</evidence>
<gene>
    <name evidence="3" type="ORF">cyc_00091</name>
</gene>
<keyword evidence="2" id="KW-0732">Signal</keyword>
<proteinExistence type="predicted"/>
<name>A0A1D3D444_9EIME</name>
<feature type="region of interest" description="Disordered" evidence="1">
    <location>
        <begin position="409"/>
        <end position="459"/>
    </location>
</feature>
<feature type="compositionally biased region" description="Low complexity" evidence="1">
    <location>
        <begin position="409"/>
        <end position="432"/>
    </location>
</feature>
<evidence type="ECO:0000313" key="3">
    <source>
        <dbReference type="EMBL" id="OEH78228.1"/>
    </source>
</evidence>
<dbReference type="VEuPathDB" id="ToxoDB:cyc_00091"/>
<dbReference type="InParanoid" id="A0A1D3D444"/>
<feature type="chain" id="PRO_5008914129" evidence="2">
    <location>
        <begin position="26"/>
        <end position="704"/>
    </location>
</feature>
<keyword evidence="4" id="KW-1185">Reference proteome</keyword>
<dbReference type="EMBL" id="JROU02000813">
    <property type="protein sequence ID" value="OEH78228.1"/>
    <property type="molecule type" value="Genomic_DNA"/>
</dbReference>
<accession>A0A1D3D444</accession>
<comment type="caution">
    <text evidence="3">The sequence shown here is derived from an EMBL/GenBank/DDBJ whole genome shotgun (WGS) entry which is preliminary data.</text>
</comment>
<feature type="signal peptide" evidence="2">
    <location>
        <begin position="1"/>
        <end position="25"/>
    </location>
</feature>